<dbReference type="CDD" id="cd00887">
    <property type="entry name" value="MoeA"/>
    <property type="match status" value="1"/>
</dbReference>
<dbReference type="FunFam" id="2.170.190.11:FF:000001">
    <property type="entry name" value="Molybdopterin molybdenumtransferase"/>
    <property type="match status" value="1"/>
</dbReference>
<dbReference type="PROSITE" id="PS01079">
    <property type="entry name" value="MOCF_BIOSYNTHESIS_2"/>
    <property type="match status" value="1"/>
</dbReference>
<dbReference type="GO" id="GO:0030425">
    <property type="term" value="C:dendrite"/>
    <property type="evidence" value="ECO:0007669"/>
    <property type="project" value="TreeGrafter"/>
</dbReference>
<evidence type="ECO:0000313" key="15">
    <source>
        <dbReference type="EMBL" id="KAK2725295.1"/>
    </source>
</evidence>
<dbReference type="GO" id="GO:0061599">
    <property type="term" value="F:molybdopterin molybdotransferase activity"/>
    <property type="evidence" value="ECO:0007669"/>
    <property type="project" value="UniProtKB-UniRule"/>
</dbReference>
<dbReference type="GO" id="GO:0061598">
    <property type="term" value="F:molybdopterin adenylyltransferase activity"/>
    <property type="evidence" value="ECO:0007669"/>
    <property type="project" value="UniProtKB-UniRule"/>
</dbReference>
<comment type="similarity">
    <text evidence="3">In the N-terminal section; belongs to the MoaB/Mog family.</text>
</comment>
<keyword evidence="5 13" id="KW-0500">Molybdenum</keyword>
<evidence type="ECO:0000256" key="7">
    <source>
        <dbReference type="ARBA" id="ARBA00022723"/>
    </source>
</evidence>
<evidence type="ECO:0000256" key="8">
    <source>
        <dbReference type="ARBA" id="ARBA00022741"/>
    </source>
</evidence>
<dbReference type="GO" id="GO:0099634">
    <property type="term" value="C:postsynaptic specialization membrane"/>
    <property type="evidence" value="ECO:0007669"/>
    <property type="project" value="GOC"/>
</dbReference>
<comment type="similarity">
    <text evidence="13">Belongs to the MoeA family.</text>
</comment>
<dbReference type="SMART" id="SM00852">
    <property type="entry name" value="MoCF_biosynth"/>
    <property type="match status" value="2"/>
</dbReference>
<dbReference type="Pfam" id="PF03453">
    <property type="entry name" value="MoeA_N"/>
    <property type="match status" value="1"/>
</dbReference>
<dbReference type="Pfam" id="PF03454">
    <property type="entry name" value="MoeA_C"/>
    <property type="match status" value="1"/>
</dbReference>
<evidence type="ECO:0000256" key="13">
    <source>
        <dbReference type="RuleBase" id="RU365090"/>
    </source>
</evidence>
<dbReference type="CDD" id="cd00886">
    <property type="entry name" value="MogA_MoaB"/>
    <property type="match status" value="1"/>
</dbReference>
<dbReference type="SUPFAM" id="SSF53218">
    <property type="entry name" value="Molybdenum cofactor biosynthesis proteins"/>
    <property type="match status" value="2"/>
</dbReference>
<dbReference type="InterPro" id="IPR036135">
    <property type="entry name" value="MoeA_linker/N_sf"/>
</dbReference>
<sequence>MAGAIVIVSDRCFNKSMEDKAGSVIDKFFQENDLLSKCRIIVPDEKNIIMETLKRLCDTDKMDLIVTSGGTGFSPRDVTPEATKMIIEKEAPGLVLAMLKGSLEVTPTAMLSRPVCGIRGSTLIINTPGSPKAVVECLNFIKPSLKHALQLLKNDLEPVKVTHDAMQSLPSPTEAASATGEMRYSCCKHKVELDPELVARRHRESPYPMIAVEEAQGKVLEHCLSLGDVVKPLQFALGQVLAEDVYASDPLPPFPASVKDGYAVIASDGIGKRLVISEASICGSKPELQKVQPGWCMRINTGAPLPSGADAVVMVEHTKVLECSEDGKTEHAIEILKTPHAGAEIRPIGSDIKEGDIVLRKGSCIGPSEVGILATVGKTDVKVYRSPTVAVLSTGNELQIYTEKLIPGRIRDSNQPMLMSLLSKQGFNVKGGGIAEDNLDSLVARLKSALSDADILVTTGGVSMGEKDLLRYALTSHFDATIHFARVNMKPGKPTTFATCCFEGKNKIIFGLPGNPVSAMVTCHLYVIPACRKIMNFPYSKILPTKIRVKFGGPQPVFLDPRPEYHRAYLDWSGGSELPVAYSTGNQLSSRLLSMHSANVLVILPGASKSINKAEPGSIFDALIIDTL</sequence>
<dbReference type="GO" id="GO:0005524">
    <property type="term" value="F:ATP binding"/>
    <property type="evidence" value="ECO:0007669"/>
    <property type="project" value="UniProtKB-UniRule"/>
</dbReference>
<gene>
    <name evidence="15" type="ORF">QYM36_001672</name>
</gene>
<keyword evidence="12" id="KW-0511">Multifunctional enzyme</keyword>
<keyword evidence="11 13" id="KW-0501">Molybdenum cofactor biosynthesis</keyword>
<dbReference type="GO" id="GO:0098970">
    <property type="term" value="P:postsynaptic neurotransmitter receptor diffusion trapping"/>
    <property type="evidence" value="ECO:0007669"/>
    <property type="project" value="TreeGrafter"/>
</dbReference>
<proteinExistence type="inferred from homology"/>
<evidence type="ECO:0000256" key="9">
    <source>
        <dbReference type="ARBA" id="ARBA00022840"/>
    </source>
</evidence>
<dbReference type="EMBL" id="JAVRJZ010000003">
    <property type="protein sequence ID" value="KAK2725295.1"/>
    <property type="molecule type" value="Genomic_DNA"/>
</dbReference>
<evidence type="ECO:0000256" key="2">
    <source>
        <dbReference type="ARBA" id="ARBA00005046"/>
    </source>
</evidence>
<dbReference type="PANTHER" id="PTHR10192:SF5">
    <property type="entry name" value="GEPHYRIN"/>
    <property type="match status" value="1"/>
</dbReference>
<dbReference type="Gene3D" id="2.40.340.10">
    <property type="entry name" value="MoeA, C-terminal, domain IV"/>
    <property type="match status" value="1"/>
</dbReference>
<dbReference type="FunFam" id="3.40.980.10:FF:000001">
    <property type="entry name" value="Molybdopterin molybdenumtransferase"/>
    <property type="match status" value="1"/>
</dbReference>
<keyword evidence="10 13" id="KW-0460">Magnesium</keyword>
<evidence type="ECO:0000256" key="3">
    <source>
        <dbReference type="ARBA" id="ARBA00007589"/>
    </source>
</evidence>
<dbReference type="SUPFAM" id="SSF63882">
    <property type="entry name" value="MoeA N-terminal region -like"/>
    <property type="match status" value="1"/>
</dbReference>
<dbReference type="InterPro" id="IPR036425">
    <property type="entry name" value="MoaB/Mog-like_dom_sf"/>
</dbReference>
<dbReference type="NCBIfam" id="TIGR00177">
    <property type="entry name" value="molyb_syn"/>
    <property type="match status" value="2"/>
</dbReference>
<feature type="domain" description="MoaB/Mog" evidence="14">
    <location>
        <begin position="390"/>
        <end position="533"/>
    </location>
</feature>
<comment type="caution">
    <text evidence="15">The sequence shown here is derived from an EMBL/GenBank/DDBJ whole genome shotgun (WGS) entry which is preliminary data.</text>
</comment>
<dbReference type="SUPFAM" id="SSF63867">
    <property type="entry name" value="MoeA C-terminal domain-like"/>
    <property type="match status" value="1"/>
</dbReference>
<keyword evidence="16" id="KW-1185">Reference proteome</keyword>
<comment type="pathway">
    <text evidence="2 13">Cofactor biosynthesis; molybdopterin biosynthesis.</text>
</comment>
<dbReference type="InterPro" id="IPR008284">
    <property type="entry name" value="MoCF_biosynth_CS"/>
</dbReference>
<comment type="catalytic activity">
    <reaction evidence="13">
        <text>molybdopterin + ATP + H(+) = adenylyl-molybdopterin + diphosphate</text>
        <dbReference type="Rhea" id="RHEA:31331"/>
        <dbReference type="ChEBI" id="CHEBI:15378"/>
        <dbReference type="ChEBI" id="CHEBI:30616"/>
        <dbReference type="ChEBI" id="CHEBI:33019"/>
        <dbReference type="ChEBI" id="CHEBI:58698"/>
        <dbReference type="ChEBI" id="CHEBI:62727"/>
    </reaction>
</comment>
<dbReference type="GO" id="GO:0006777">
    <property type="term" value="P:Mo-molybdopterin cofactor biosynthetic process"/>
    <property type="evidence" value="ECO:0007669"/>
    <property type="project" value="UniProtKB-UniRule"/>
</dbReference>
<dbReference type="FunFam" id="3.40.980.10:FF:000002">
    <property type="entry name" value="Molybdopterin molybdenumtransferase"/>
    <property type="match status" value="1"/>
</dbReference>
<feature type="domain" description="MoaB/Mog" evidence="14">
    <location>
        <begin position="4"/>
        <end position="148"/>
    </location>
</feature>
<evidence type="ECO:0000256" key="4">
    <source>
        <dbReference type="ARBA" id="ARBA00008339"/>
    </source>
</evidence>
<protein>
    <recommendedName>
        <fullName evidence="14">MoaB/Mog domain-containing protein</fullName>
    </recommendedName>
</protein>
<dbReference type="Gene3D" id="3.90.105.10">
    <property type="entry name" value="Molybdopterin biosynthesis moea protein, domain 2"/>
    <property type="match status" value="1"/>
</dbReference>
<evidence type="ECO:0000256" key="12">
    <source>
        <dbReference type="ARBA" id="ARBA00023268"/>
    </source>
</evidence>
<dbReference type="GO" id="GO:0007529">
    <property type="term" value="P:establishment of synaptic specificity at neuromuscular junction"/>
    <property type="evidence" value="ECO:0007669"/>
    <property type="project" value="TreeGrafter"/>
</dbReference>
<dbReference type="GO" id="GO:0005829">
    <property type="term" value="C:cytosol"/>
    <property type="evidence" value="ECO:0007669"/>
    <property type="project" value="TreeGrafter"/>
</dbReference>
<dbReference type="InterPro" id="IPR001453">
    <property type="entry name" value="MoaB/Mog_dom"/>
</dbReference>
<reference evidence="15" key="1">
    <citation type="submission" date="2023-07" db="EMBL/GenBank/DDBJ databases">
        <title>Chromosome-level genome assembly of Artemia franciscana.</title>
        <authorList>
            <person name="Jo E."/>
        </authorList>
    </citation>
    <scope>NUCLEOTIDE SEQUENCE</scope>
    <source>
        <tissue evidence="15">Whole body</tissue>
    </source>
</reference>
<comment type="function">
    <text evidence="13">Catalyzes two steps in the biosynthesis of the molybdenum cofactor. In the first step, molybdopterin is adenylated. Subsequently, molybdate is inserted into adenylated molybdopterin and AMP is released.</text>
</comment>
<dbReference type="Proteomes" id="UP001187531">
    <property type="component" value="Unassembled WGS sequence"/>
</dbReference>
<evidence type="ECO:0000313" key="16">
    <source>
        <dbReference type="Proteomes" id="UP001187531"/>
    </source>
</evidence>
<dbReference type="InterPro" id="IPR038987">
    <property type="entry name" value="MoeA-like"/>
</dbReference>
<dbReference type="GO" id="GO:0046872">
    <property type="term" value="F:metal ion binding"/>
    <property type="evidence" value="ECO:0007669"/>
    <property type="project" value="UniProtKB-UniRule"/>
</dbReference>
<dbReference type="InterPro" id="IPR005111">
    <property type="entry name" value="MoeA_C_domain_IV"/>
</dbReference>
<dbReference type="Gene3D" id="2.170.190.11">
    <property type="entry name" value="Molybdopterin biosynthesis moea protein, domain 3"/>
    <property type="match status" value="1"/>
</dbReference>
<comment type="catalytic activity">
    <reaction evidence="13">
        <text>adenylyl-molybdopterin + molybdate = Mo-molybdopterin + AMP + H(+)</text>
        <dbReference type="Rhea" id="RHEA:35047"/>
        <dbReference type="ChEBI" id="CHEBI:15378"/>
        <dbReference type="ChEBI" id="CHEBI:36264"/>
        <dbReference type="ChEBI" id="CHEBI:62727"/>
        <dbReference type="ChEBI" id="CHEBI:71302"/>
        <dbReference type="ChEBI" id="CHEBI:456215"/>
    </reaction>
</comment>
<dbReference type="PANTHER" id="PTHR10192">
    <property type="entry name" value="MOLYBDOPTERIN BIOSYNTHESIS PROTEIN"/>
    <property type="match status" value="1"/>
</dbReference>
<evidence type="ECO:0000256" key="1">
    <source>
        <dbReference type="ARBA" id="ARBA00001946"/>
    </source>
</evidence>
<keyword evidence="7 13" id="KW-0479">Metal-binding</keyword>
<dbReference type="AlphaFoldDB" id="A0AA88LKH8"/>
<comment type="cofactor">
    <cofactor evidence="1 13">
        <name>Mg(2+)</name>
        <dbReference type="ChEBI" id="CHEBI:18420"/>
    </cofactor>
</comment>
<dbReference type="InterPro" id="IPR005110">
    <property type="entry name" value="MoeA_linker/N"/>
</dbReference>
<keyword evidence="9" id="KW-0067">ATP-binding</keyword>
<comment type="similarity">
    <text evidence="4">In the C-terminal section; belongs to the MoeA family.</text>
</comment>
<keyword evidence="8" id="KW-0547">Nucleotide-binding</keyword>
<evidence type="ECO:0000256" key="10">
    <source>
        <dbReference type="ARBA" id="ARBA00022842"/>
    </source>
</evidence>
<dbReference type="NCBIfam" id="NF045515">
    <property type="entry name" value="Glp_gephyrin"/>
    <property type="match status" value="1"/>
</dbReference>
<evidence type="ECO:0000259" key="14">
    <source>
        <dbReference type="SMART" id="SM00852"/>
    </source>
</evidence>
<evidence type="ECO:0000256" key="5">
    <source>
        <dbReference type="ARBA" id="ARBA00022505"/>
    </source>
</evidence>
<dbReference type="InterPro" id="IPR036688">
    <property type="entry name" value="MoeA_C_domain_IV_sf"/>
</dbReference>
<dbReference type="GO" id="GO:0072579">
    <property type="term" value="P:glycine receptor clustering"/>
    <property type="evidence" value="ECO:0007669"/>
    <property type="project" value="TreeGrafter"/>
</dbReference>
<organism evidence="15 16">
    <name type="scientific">Artemia franciscana</name>
    <name type="common">Brine shrimp</name>
    <name type="synonym">Artemia sanfranciscana</name>
    <dbReference type="NCBI Taxonomy" id="6661"/>
    <lineage>
        <taxon>Eukaryota</taxon>
        <taxon>Metazoa</taxon>
        <taxon>Ecdysozoa</taxon>
        <taxon>Arthropoda</taxon>
        <taxon>Crustacea</taxon>
        <taxon>Branchiopoda</taxon>
        <taxon>Anostraca</taxon>
        <taxon>Artemiidae</taxon>
        <taxon>Artemia</taxon>
    </lineage>
</organism>
<name>A0AA88LKH8_ARTSF</name>
<evidence type="ECO:0000256" key="6">
    <source>
        <dbReference type="ARBA" id="ARBA00022679"/>
    </source>
</evidence>
<dbReference type="GO" id="GO:0097112">
    <property type="term" value="P:gamma-aminobutyric acid receptor clustering"/>
    <property type="evidence" value="ECO:0007669"/>
    <property type="project" value="TreeGrafter"/>
</dbReference>
<keyword evidence="6 13" id="KW-0808">Transferase</keyword>
<dbReference type="Pfam" id="PF00994">
    <property type="entry name" value="MoCF_biosynth"/>
    <property type="match status" value="2"/>
</dbReference>
<dbReference type="Gene3D" id="3.40.980.10">
    <property type="entry name" value="MoaB/Mog-like domain"/>
    <property type="match status" value="2"/>
</dbReference>
<evidence type="ECO:0000256" key="11">
    <source>
        <dbReference type="ARBA" id="ARBA00023150"/>
    </source>
</evidence>
<accession>A0AA88LKH8</accession>